<dbReference type="Proteomes" id="UP000295680">
    <property type="component" value="Unassembled WGS sequence"/>
</dbReference>
<dbReference type="EMBL" id="SLWS01000001">
    <property type="protein sequence ID" value="TCO64582.1"/>
    <property type="molecule type" value="Genomic_DNA"/>
</dbReference>
<dbReference type="InterPro" id="IPR031811">
    <property type="entry name" value="ALGX/ALGJ_SGNH-like"/>
</dbReference>
<evidence type="ECO:0000313" key="9">
    <source>
        <dbReference type="EMBL" id="TCO64582.1"/>
    </source>
</evidence>
<comment type="subcellular location">
    <subcellularLocation>
        <location evidence="1">Periplasm</location>
    </subcellularLocation>
</comment>
<sequence>MHTTEIARQSLPPVHEAWLPREHSLYRPRHGRHQRSSLICAIVFFCVPMLLLVIGIRPEAIENRKLVGFPALSAGWQFFTSFEPWAIDQLPLRAQAIALEDAISRGVFGEAPKLGERQDQSGPVASLPQATDPNIDRQKVQAGYPKVIEGSDGWYYLGNDVAGRCVPDQPLPQVVAALRKLRAVVEASGRKFLLVVPPNKTTMVPDHLPDNYVGKSCAAKAGQEFWLRMMREAGAIDLRPGLLATAATEPLYTKTDSHWTFDGALVMAKVLAEQIQPGVTDTWQVAPGREVTREGDIPPLIGRTGQLTVRTLELAPDGQFTAGHDVNSAFATPLRLVRSPGVGVVDPKVAVLADSFTQPVLPFLAAGFANTTVIHVDTAQRDPRQTGDLLAEQDVVVLEGVERTLVSGNNPILSPGVIDRIGAQLAAHPRR</sequence>
<gene>
    <name evidence="9" type="ORF">EV192_101359</name>
</gene>
<dbReference type="GO" id="GO:0042121">
    <property type="term" value="P:alginic acid biosynthetic process"/>
    <property type="evidence" value="ECO:0007669"/>
    <property type="project" value="UniProtKB-UniPathway"/>
</dbReference>
<keyword evidence="10" id="KW-1185">Reference proteome</keyword>
<name>A0A4R2JZ64_9PSEU</name>
<evidence type="ECO:0000256" key="2">
    <source>
        <dbReference type="ARBA" id="ARBA00005182"/>
    </source>
</evidence>
<keyword evidence="4" id="KW-0732">Signal</keyword>
<evidence type="ECO:0000256" key="5">
    <source>
        <dbReference type="ARBA" id="ARBA00022764"/>
    </source>
</evidence>
<organism evidence="9 10">
    <name type="scientific">Actinocrispum wychmicini</name>
    <dbReference type="NCBI Taxonomy" id="1213861"/>
    <lineage>
        <taxon>Bacteria</taxon>
        <taxon>Bacillati</taxon>
        <taxon>Actinomycetota</taxon>
        <taxon>Actinomycetes</taxon>
        <taxon>Pseudonocardiales</taxon>
        <taxon>Pseudonocardiaceae</taxon>
        <taxon>Actinocrispum</taxon>
    </lineage>
</organism>
<comment type="pathway">
    <text evidence="2">Glycan biosynthesis; alginate biosynthesis.</text>
</comment>
<comment type="caution">
    <text evidence="9">The sequence shown here is derived from an EMBL/GenBank/DDBJ whole genome shotgun (WGS) entry which is preliminary data.</text>
</comment>
<keyword evidence="3 9" id="KW-0808">Transferase</keyword>
<reference evidence="9 10" key="1">
    <citation type="submission" date="2019-03" db="EMBL/GenBank/DDBJ databases">
        <title>Genomic Encyclopedia of Type Strains, Phase IV (KMG-IV): sequencing the most valuable type-strain genomes for metagenomic binning, comparative biology and taxonomic classification.</title>
        <authorList>
            <person name="Goeker M."/>
        </authorList>
    </citation>
    <scope>NUCLEOTIDE SEQUENCE [LARGE SCALE GENOMIC DNA]</scope>
    <source>
        <strain evidence="9 10">DSM 45934</strain>
    </source>
</reference>
<evidence type="ECO:0000256" key="1">
    <source>
        <dbReference type="ARBA" id="ARBA00004418"/>
    </source>
</evidence>
<dbReference type="OrthoDB" id="3264206at2"/>
<dbReference type="RefSeq" id="WP_132110428.1">
    <property type="nucleotide sequence ID" value="NZ_SLWS01000001.1"/>
</dbReference>
<keyword evidence="6" id="KW-0016">Alginate biosynthesis</keyword>
<protein>
    <submittedName>
        <fullName evidence="9">Acetyltransferase AlgX (SGNH hydrolase-like protein)</fullName>
    </submittedName>
</protein>
<dbReference type="UniPathway" id="UPA00286"/>
<feature type="domain" description="AlgX/AlgJ SGNH hydrolase-like" evidence="8">
    <location>
        <begin position="147"/>
        <end position="298"/>
    </location>
</feature>
<feature type="transmembrane region" description="Helical" evidence="7">
    <location>
        <begin position="37"/>
        <end position="56"/>
    </location>
</feature>
<keyword evidence="7" id="KW-0812">Transmembrane</keyword>
<accession>A0A4R2JZ64</accession>
<dbReference type="Pfam" id="PF16822">
    <property type="entry name" value="ALGX"/>
    <property type="match status" value="1"/>
</dbReference>
<dbReference type="GO" id="GO:0016787">
    <property type="term" value="F:hydrolase activity"/>
    <property type="evidence" value="ECO:0007669"/>
    <property type="project" value="UniProtKB-KW"/>
</dbReference>
<evidence type="ECO:0000256" key="4">
    <source>
        <dbReference type="ARBA" id="ARBA00022729"/>
    </source>
</evidence>
<keyword evidence="9" id="KW-0378">Hydrolase</keyword>
<evidence type="ECO:0000256" key="6">
    <source>
        <dbReference type="ARBA" id="ARBA00022841"/>
    </source>
</evidence>
<dbReference type="GO" id="GO:0042597">
    <property type="term" value="C:periplasmic space"/>
    <property type="evidence" value="ECO:0007669"/>
    <property type="project" value="UniProtKB-SubCell"/>
</dbReference>
<keyword evidence="7" id="KW-1133">Transmembrane helix</keyword>
<evidence type="ECO:0000256" key="7">
    <source>
        <dbReference type="SAM" id="Phobius"/>
    </source>
</evidence>
<evidence type="ECO:0000313" key="10">
    <source>
        <dbReference type="Proteomes" id="UP000295680"/>
    </source>
</evidence>
<evidence type="ECO:0000256" key="3">
    <source>
        <dbReference type="ARBA" id="ARBA00022679"/>
    </source>
</evidence>
<evidence type="ECO:0000259" key="8">
    <source>
        <dbReference type="Pfam" id="PF16822"/>
    </source>
</evidence>
<proteinExistence type="predicted"/>
<dbReference type="GO" id="GO:0016740">
    <property type="term" value="F:transferase activity"/>
    <property type="evidence" value="ECO:0007669"/>
    <property type="project" value="UniProtKB-KW"/>
</dbReference>
<keyword evidence="7" id="KW-0472">Membrane</keyword>
<keyword evidence="5" id="KW-0574">Periplasm</keyword>
<dbReference type="AlphaFoldDB" id="A0A4R2JZ64"/>